<comment type="similarity">
    <text evidence="1">Belongs to the anaerobic coproporphyrinogen-III oxidase family. HemW subfamily.</text>
</comment>
<dbReference type="SMR" id="Q0AWM0"/>
<dbReference type="OrthoDB" id="9808022at2"/>
<dbReference type="InterPro" id="IPR010723">
    <property type="entry name" value="HemN_C"/>
</dbReference>
<keyword evidence="7 9" id="KW-0411">Iron-sulfur</keyword>
<evidence type="ECO:0000256" key="5">
    <source>
        <dbReference type="ARBA" id="ARBA00022723"/>
    </source>
</evidence>
<sequence>MKKKPVGLYIHIPFCLKKCGYCDFYSLPLQSPAQLQSYTDAIRLEIEKLATLFSDSIILSIYLGGGTPSLLGLEQLQSIVEAVAYNFNVSSNAEISLEMNPATRREGFLRGILAAGVNRISLGIQSFSPEELRVLGRVHGYYEIMQSIEALHKEGCQNFNLDLIYGIPGQSLESWQRSLELAVSCGPQHISAYLLQLDESTAMARAIESAQIELLDEESENAMYHMALDYLPEKGFRHYELSNFCQAGFECRHNLNYWCGRDYIGIGAGAVSCIGRQRYRNRPFLKEYLMSLEVGQEAPVEILEQMSAEEKMREEIILALRLCDGIDLAQFAARYQLDFRERFAVEIEDAEQKGLLKLENNRLCLTRRGYFLSNQVFCRFI</sequence>
<dbReference type="Pfam" id="PF06969">
    <property type="entry name" value="HemN_C"/>
    <property type="match status" value="1"/>
</dbReference>
<evidence type="ECO:0000256" key="7">
    <source>
        <dbReference type="ARBA" id="ARBA00023014"/>
    </source>
</evidence>
<dbReference type="PANTHER" id="PTHR13932:SF5">
    <property type="entry name" value="RADICAL S-ADENOSYL METHIONINE DOMAIN-CONTAINING PROTEIN 1, MITOCHONDRIAL"/>
    <property type="match status" value="1"/>
</dbReference>
<evidence type="ECO:0000256" key="4">
    <source>
        <dbReference type="ARBA" id="ARBA00022691"/>
    </source>
</evidence>
<accession>Q0AWM0</accession>
<organism evidence="11 12">
    <name type="scientific">Syntrophomonas wolfei subsp. wolfei (strain DSM 2245B / Goettingen)</name>
    <dbReference type="NCBI Taxonomy" id="335541"/>
    <lineage>
        <taxon>Bacteria</taxon>
        <taxon>Bacillati</taxon>
        <taxon>Bacillota</taxon>
        <taxon>Clostridia</taxon>
        <taxon>Eubacteriales</taxon>
        <taxon>Syntrophomonadaceae</taxon>
        <taxon>Syntrophomonas</taxon>
    </lineage>
</organism>
<evidence type="ECO:0000313" key="12">
    <source>
        <dbReference type="Proteomes" id="UP000001968"/>
    </source>
</evidence>
<dbReference type="CDD" id="cd01335">
    <property type="entry name" value="Radical_SAM"/>
    <property type="match status" value="1"/>
</dbReference>
<feature type="domain" description="Radical SAM core" evidence="10">
    <location>
        <begin position="1"/>
        <end position="237"/>
    </location>
</feature>
<keyword evidence="9" id="KW-0963">Cytoplasm</keyword>
<evidence type="ECO:0000259" key="10">
    <source>
        <dbReference type="PROSITE" id="PS51918"/>
    </source>
</evidence>
<dbReference type="GO" id="GO:0004109">
    <property type="term" value="F:coproporphyrinogen oxidase activity"/>
    <property type="evidence" value="ECO:0007669"/>
    <property type="project" value="InterPro"/>
</dbReference>
<evidence type="ECO:0000313" key="11">
    <source>
        <dbReference type="EMBL" id="ABI68884.1"/>
    </source>
</evidence>
<evidence type="ECO:0000256" key="8">
    <source>
        <dbReference type="ARBA" id="ARBA00023186"/>
    </source>
</evidence>
<evidence type="ECO:0000256" key="6">
    <source>
        <dbReference type="ARBA" id="ARBA00023004"/>
    </source>
</evidence>
<dbReference type="Proteomes" id="UP000001968">
    <property type="component" value="Chromosome"/>
</dbReference>
<dbReference type="InterPro" id="IPR006638">
    <property type="entry name" value="Elp3/MiaA/NifB-like_rSAM"/>
</dbReference>
<dbReference type="GO" id="GO:0005737">
    <property type="term" value="C:cytoplasm"/>
    <property type="evidence" value="ECO:0007669"/>
    <property type="project" value="UniProtKB-SubCell"/>
</dbReference>
<dbReference type="NCBIfam" id="TIGR00539">
    <property type="entry name" value="hemN_rel"/>
    <property type="match status" value="1"/>
</dbReference>
<dbReference type="eggNOG" id="COG0635">
    <property type="taxonomic scope" value="Bacteria"/>
</dbReference>
<dbReference type="InterPro" id="IPR004559">
    <property type="entry name" value="HemW-like"/>
</dbReference>
<dbReference type="GO" id="GO:0051539">
    <property type="term" value="F:4 iron, 4 sulfur cluster binding"/>
    <property type="evidence" value="ECO:0007669"/>
    <property type="project" value="UniProtKB-UniRule"/>
</dbReference>
<name>Q0AWM0_SYNWW</name>
<dbReference type="SFLD" id="SFLDF00562">
    <property type="entry name" value="HemN-like__clustered_with_heat"/>
    <property type="match status" value="1"/>
</dbReference>
<keyword evidence="3 9" id="KW-0349">Heme</keyword>
<keyword evidence="6 9" id="KW-0408">Iron</keyword>
<dbReference type="KEGG" id="swo:Swol_1582"/>
<evidence type="ECO:0000256" key="3">
    <source>
        <dbReference type="ARBA" id="ARBA00022617"/>
    </source>
</evidence>
<comment type="function">
    <text evidence="9">Probably acts as a heme chaperone, transferring heme to an unknown acceptor. Binds one molecule of heme per monomer, possibly covalently. Binds 1 [4Fe-4S] cluster. The cluster is coordinated with 3 cysteines and an exchangeable S-adenosyl-L-methionine.</text>
</comment>
<dbReference type="InterPro" id="IPR034505">
    <property type="entry name" value="Coproporphyrinogen-III_oxidase"/>
</dbReference>
<dbReference type="SFLD" id="SFLDG01065">
    <property type="entry name" value="anaerobic_coproporphyrinogen-I"/>
    <property type="match status" value="1"/>
</dbReference>
<dbReference type="STRING" id="335541.Swol_1582"/>
<dbReference type="SFLD" id="SFLDS00029">
    <property type="entry name" value="Radical_SAM"/>
    <property type="match status" value="1"/>
</dbReference>
<dbReference type="SFLD" id="SFLDG01082">
    <property type="entry name" value="B12-binding_domain_containing"/>
    <property type="match status" value="1"/>
</dbReference>
<keyword evidence="5 9" id="KW-0479">Metal-binding</keyword>
<dbReference type="Pfam" id="PF04055">
    <property type="entry name" value="Radical_SAM"/>
    <property type="match status" value="1"/>
</dbReference>
<dbReference type="GO" id="GO:0006779">
    <property type="term" value="P:porphyrin-containing compound biosynthetic process"/>
    <property type="evidence" value="ECO:0007669"/>
    <property type="project" value="InterPro"/>
</dbReference>
<keyword evidence="9" id="KW-0004">4Fe-4S</keyword>
<comment type="subcellular location">
    <subcellularLocation>
        <location evidence="9">Cytoplasm</location>
    </subcellularLocation>
</comment>
<dbReference type="AlphaFoldDB" id="Q0AWM0"/>
<keyword evidence="12" id="KW-1185">Reference proteome</keyword>
<dbReference type="SFLD" id="SFLDF00288">
    <property type="entry name" value="HemN-like__clustered_with_nucl"/>
    <property type="match status" value="1"/>
</dbReference>
<dbReference type="PANTHER" id="PTHR13932">
    <property type="entry name" value="COPROPORPHYRINIGEN III OXIDASE"/>
    <property type="match status" value="1"/>
</dbReference>
<gene>
    <name evidence="11" type="ordered locus">Swol_1582</name>
</gene>
<dbReference type="RefSeq" id="WP_011640983.1">
    <property type="nucleotide sequence ID" value="NC_008346.1"/>
</dbReference>
<protein>
    <recommendedName>
        <fullName evidence="2 9">Heme chaperone HemW</fullName>
    </recommendedName>
</protein>
<proteinExistence type="inferred from homology"/>
<dbReference type="SUPFAM" id="SSF102114">
    <property type="entry name" value="Radical SAM enzymes"/>
    <property type="match status" value="1"/>
</dbReference>
<dbReference type="PROSITE" id="PS51918">
    <property type="entry name" value="RADICAL_SAM"/>
    <property type="match status" value="1"/>
</dbReference>
<dbReference type="InterPro" id="IPR013785">
    <property type="entry name" value="Aldolase_TIM"/>
</dbReference>
<dbReference type="SMART" id="SM00729">
    <property type="entry name" value="Elp3"/>
    <property type="match status" value="1"/>
</dbReference>
<dbReference type="Gene3D" id="3.20.20.70">
    <property type="entry name" value="Aldolase class I"/>
    <property type="match status" value="1"/>
</dbReference>
<evidence type="ECO:0000256" key="2">
    <source>
        <dbReference type="ARBA" id="ARBA00017228"/>
    </source>
</evidence>
<dbReference type="GO" id="GO:0046872">
    <property type="term" value="F:metal ion binding"/>
    <property type="evidence" value="ECO:0007669"/>
    <property type="project" value="UniProtKB-UniRule"/>
</dbReference>
<keyword evidence="4 9" id="KW-0949">S-adenosyl-L-methionine</keyword>
<dbReference type="InterPro" id="IPR007197">
    <property type="entry name" value="rSAM"/>
</dbReference>
<dbReference type="EMBL" id="CP000448">
    <property type="protein sequence ID" value="ABI68884.1"/>
    <property type="molecule type" value="Genomic_DNA"/>
</dbReference>
<dbReference type="HOGENOM" id="CLU_027579_1_1_9"/>
<evidence type="ECO:0000256" key="9">
    <source>
        <dbReference type="RuleBase" id="RU364116"/>
    </source>
</evidence>
<keyword evidence="8 9" id="KW-0143">Chaperone</keyword>
<dbReference type="Gene3D" id="1.10.10.920">
    <property type="match status" value="1"/>
</dbReference>
<dbReference type="InterPro" id="IPR058240">
    <property type="entry name" value="rSAM_sf"/>
</dbReference>
<evidence type="ECO:0000256" key="1">
    <source>
        <dbReference type="ARBA" id="ARBA00006100"/>
    </source>
</evidence>
<reference evidence="12" key="1">
    <citation type="journal article" date="2010" name="Environ. Microbiol.">
        <title>The genome of Syntrophomonas wolfei: new insights into syntrophic metabolism and biohydrogen production.</title>
        <authorList>
            <person name="Sieber J.R."/>
            <person name="Sims D.R."/>
            <person name="Han C."/>
            <person name="Kim E."/>
            <person name="Lykidis A."/>
            <person name="Lapidus A.L."/>
            <person name="McDonnald E."/>
            <person name="Rohlin L."/>
            <person name="Culley D.E."/>
            <person name="Gunsalus R."/>
            <person name="McInerney M.J."/>
        </authorList>
    </citation>
    <scope>NUCLEOTIDE SEQUENCE [LARGE SCALE GENOMIC DNA]</scope>
    <source>
        <strain evidence="12">DSM 2245B / Goettingen</strain>
    </source>
</reference>